<dbReference type="InterPro" id="IPR050738">
    <property type="entry name" value="Sulfatase"/>
</dbReference>
<dbReference type="InterPro" id="IPR024607">
    <property type="entry name" value="Sulfatase_CS"/>
</dbReference>
<evidence type="ECO:0000313" key="7">
    <source>
        <dbReference type="EMBL" id="TWU27612.1"/>
    </source>
</evidence>
<dbReference type="OrthoDB" id="9803751at2"/>
<proteinExistence type="inferred from homology"/>
<keyword evidence="2" id="KW-0479">Metal-binding</keyword>
<dbReference type="Gene3D" id="3.40.720.10">
    <property type="entry name" value="Alkaline Phosphatase, subunit A"/>
    <property type="match status" value="1"/>
</dbReference>
<sequence length="580" mass="64868" precursor="true">MRSMPICLLAIAATIWGSPSVGLAQTSEPKPNILLIVGDDIGFGDLGICGSITKTPNLDRLSKRGTLFTNFHASPVCSVSRAMLLTGNDPIEVGLGAFDYALYPPAEGKPGYEAFLTRTTATIAEILQDAGYRTYMVGKWHLGGTHHGGQGPHEWGFDRSYAIYTGGSNHWNQGVFHVDMHDPAVVATVKAGKIPKEPFYEDGKEVDRPLGIYSDDLYTSKMLEYLEQGRESGKPFFAYMAYTTAHAPLQSPDFLIDKYYEHYLKLGFEGVKRARFDSQKALGIIPQNAVFPETSKNRLLRAWSSLPDEEKRRQARSMATYSAMMESQDYHIGMLLNYLRETGQLDNTLIVYMADNGPEGLDERGELSNPAATKWIRSNFSQEFDHIGRGDAFAFIGTDWANASTGGLRWWKWFIGEGGIRVPMVVVPPQKISAARVGQMTKEFASVKDVPMTILDYAGLEHPQREYKGRQIVPPSGVSMRGFLEGRVEQPRNDEQWVAFELFGNSYVIAGDYKAIRVRTGMYGDGKWHLYNIKNDPGETRPLDREMPDSLARLIAIYEQYARDKGVVPVAEDWNPWHSS</sequence>
<evidence type="ECO:0000256" key="2">
    <source>
        <dbReference type="ARBA" id="ARBA00022723"/>
    </source>
</evidence>
<feature type="chain" id="PRO_5023057224" evidence="5">
    <location>
        <begin position="25"/>
        <end position="580"/>
    </location>
</feature>
<feature type="domain" description="Sulfatase N-terminal" evidence="6">
    <location>
        <begin position="31"/>
        <end position="459"/>
    </location>
</feature>
<dbReference type="AlphaFoldDB" id="A0A5C6CSV3"/>
<dbReference type="Pfam" id="PF00884">
    <property type="entry name" value="Sulfatase"/>
    <property type="match status" value="1"/>
</dbReference>
<dbReference type="Gene3D" id="3.30.1120.10">
    <property type="match status" value="1"/>
</dbReference>
<keyword evidence="3 7" id="KW-0378">Hydrolase</keyword>
<evidence type="ECO:0000313" key="8">
    <source>
        <dbReference type="Proteomes" id="UP000318437"/>
    </source>
</evidence>
<evidence type="ECO:0000256" key="1">
    <source>
        <dbReference type="ARBA" id="ARBA00008779"/>
    </source>
</evidence>
<feature type="signal peptide" evidence="5">
    <location>
        <begin position="1"/>
        <end position="24"/>
    </location>
</feature>
<evidence type="ECO:0000256" key="3">
    <source>
        <dbReference type="ARBA" id="ARBA00022801"/>
    </source>
</evidence>
<dbReference type="EMBL" id="SJPS01000003">
    <property type="protein sequence ID" value="TWU27612.1"/>
    <property type="molecule type" value="Genomic_DNA"/>
</dbReference>
<comment type="similarity">
    <text evidence="1">Belongs to the sulfatase family.</text>
</comment>
<dbReference type="Proteomes" id="UP000318437">
    <property type="component" value="Unassembled WGS sequence"/>
</dbReference>
<evidence type="ECO:0000256" key="4">
    <source>
        <dbReference type="ARBA" id="ARBA00022837"/>
    </source>
</evidence>
<dbReference type="PROSITE" id="PS00149">
    <property type="entry name" value="SULFATASE_2"/>
    <property type="match status" value="1"/>
</dbReference>
<dbReference type="InterPro" id="IPR017850">
    <property type="entry name" value="Alkaline_phosphatase_core_sf"/>
</dbReference>
<protein>
    <submittedName>
        <fullName evidence="7">Arylsulfatase</fullName>
        <ecNumber evidence="7">3.1.6.1</ecNumber>
    </submittedName>
</protein>
<reference evidence="7 8" key="1">
    <citation type="submission" date="2019-02" db="EMBL/GenBank/DDBJ databases">
        <title>Deep-cultivation of Planctomycetes and their phenomic and genomic characterization uncovers novel biology.</title>
        <authorList>
            <person name="Wiegand S."/>
            <person name="Jogler M."/>
            <person name="Boedeker C."/>
            <person name="Pinto D."/>
            <person name="Vollmers J."/>
            <person name="Rivas-Marin E."/>
            <person name="Kohn T."/>
            <person name="Peeters S.H."/>
            <person name="Heuer A."/>
            <person name="Rast P."/>
            <person name="Oberbeckmann S."/>
            <person name="Bunk B."/>
            <person name="Jeske O."/>
            <person name="Meyerdierks A."/>
            <person name="Storesund J.E."/>
            <person name="Kallscheuer N."/>
            <person name="Luecker S."/>
            <person name="Lage O.M."/>
            <person name="Pohl T."/>
            <person name="Merkel B.J."/>
            <person name="Hornburger P."/>
            <person name="Mueller R.-W."/>
            <person name="Bruemmer F."/>
            <person name="Labrenz M."/>
            <person name="Spormann A.M."/>
            <person name="Op Den Camp H."/>
            <person name="Overmann J."/>
            <person name="Amann R."/>
            <person name="Jetten M.S.M."/>
            <person name="Mascher T."/>
            <person name="Medema M.H."/>
            <person name="Devos D.P."/>
            <person name="Kaster A.-K."/>
            <person name="Ovreas L."/>
            <person name="Rohde M."/>
            <person name="Galperin M.Y."/>
            <person name="Jogler C."/>
        </authorList>
    </citation>
    <scope>NUCLEOTIDE SEQUENCE [LARGE SCALE GENOMIC DNA]</scope>
    <source>
        <strain evidence="7 8">Pla144</strain>
    </source>
</reference>
<dbReference type="GO" id="GO:0004065">
    <property type="term" value="F:arylsulfatase activity"/>
    <property type="evidence" value="ECO:0007669"/>
    <property type="project" value="UniProtKB-EC"/>
</dbReference>
<evidence type="ECO:0000259" key="6">
    <source>
        <dbReference type="Pfam" id="PF00884"/>
    </source>
</evidence>
<dbReference type="PANTHER" id="PTHR42693">
    <property type="entry name" value="ARYLSULFATASE FAMILY MEMBER"/>
    <property type="match status" value="1"/>
</dbReference>
<accession>A0A5C6CSV3</accession>
<dbReference type="CDD" id="cd16025">
    <property type="entry name" value="PAS_like"/>
    <property type="match status" value="1"/>
</dbReference>
<gene>
    <name evidence="7" type="primary">atsA_20</name>
    <name evidence="7" type="ORF">Pla144_23890</name>
</gene>
<keyword evidence="5" id="KW-0732">Signal</keyword>
<dbReference type="InterPro" id="IPR000917">
    <property type="entry name" value="Sulfatase_N"/>
</dbReference>
<dbReference type="EC" id="3.1.6.1" evidence="7"/>
<evidence type="ECO:0000256" key="5">
    <source>
        <dbReference type="SAM" id="SignalP"/>
    </source>
</evidence>
<dbReference type="RefSeq" id="WP_146450796.1">
    <property type="nucleotide sequence ID" value="NZ_SJPS01000003.1"/>
</dbReference>
<name>A0A5C6CSV3_9BACT</name>
<keyword evidence="8" id="KW-1185">Reference proteome</keyword>
<dbReference type="SUPFAM" id="SSF53649">
    <property type="entry name" value="Alkaline phosphatase-like"/>
    <property type="match status" value="1"/>
</dbReference>
<comment type="caution">
    <text evidence="7">The sequence shown here is derived from an EMBL/GenBank/DDBJ whole genome shotgun (WGS) entry which is preliminary data.</text>
</comment>
<keyword evidence="4" id="KW-0106">Calcium</keyword>
<organism evidence="7 8">
    <name type="scientific">Bythopirellula polymerisocia</name>
    <dbReference type="NCBI Taxonomy" id="2528003"/>
    <lineage>
        <taxon>Bacteria</taxon>
        <taxon>Pseudomonadati</taxon>
        <taxon>Planctomycetota</taxon>
        <taxon>Planctomycetia</taxon>
        <taxon>Pirellulales</taxon>
        <taxon>Lacipirellulaceae</taxon>
        <taxon>Bythopirellula</taxon>
    </lineage>
</organism>
<dbReference type="PANTHER" id="PTHR42693:SF33">
    <property type="entry name" value="ARYLSULFATASE"/>
    <property type="match status" value="1"/>
</dbReference>
<dbReference type="GO" id="GO:0046872">
    <property type="term" value="F:metal ion binding"/>
    <property type="evidence" value="ECO:0007669"/>
    <property type="project" value="UniProtKB-KW"/>
</dbReference>